<dbReference type="Proteomes" id="UP000442694">
    <property type="component" value="Unassembled WGS sequence"/>
</dbReference>
<dbReference type="AlphaFoldDB" id="A0A833JAE5"/>
<evidence type="ECO:0000256" key="1">
    <source>
        <dbReference type="SAM" id="Phobius"/>
    </source>
</evidence>
<comment type="caution">
    <text evidence="2">The sequence shown here is derived from an EMBL/GenBank/DDBJ whole genome shotgun (WGS) entry which is preliminary data.</text>
</comment>
<reference evidence="2 3" key="1">
    <citation type="submission" date="2019-10" db="EMBL/GenBank/DDBJ databases">
        <title>New genus of Silvanigrellaceae.</title>
        <authorList>
            <person name="Pitt A."/>
            <person name="Hahn M.W."/>
        </authorList>
    </citation>
    <scope>NUCLEOTIDE SEQUENCE [LARGE SCALE GENOMIC DNA]</scope>
    <source>
        <strain evidence="2 3">33A1-SZDP</strain>
    </source>
</reference>
<dbReference type="RefSeq" id="WP_152214031.1">
    <property type="nucleotide sequence ID" value="NZ_WFLN01000011.1"/>
</dbReference>
<keyword evidence="3" id="KW-1185">Reference proteome</keyword>
<evidence type="ECO:0000313" key="2">
    <source>
        <dbReference type="EMBL" id="KAB8027769.1"/>
    </source>
</evidence>
<proteinExistence type="predicted"/>
<protein>
    <submittedName>
        <fullName evidence="2">Uncharacterized protein</fullName>
    </submittedName>
</protein>
<name>A0A833JAE5_9BACT</name>
<accession>A0A833JAE5</accession>
<keyword evidence="1" id="KW-1133">Transmembrane helix</keyword>
<organism evidence="2 3">
    <name type="scientific">Fluviispira multicolorata</name>
    <dbReference type="NCBI Taxonomy" id="2654512"/>
    <lineage>
        <taxon>Bacteria</taxon>
        <taxon>Pseudomonadati</taxon>
        <taxon>Bdellovibrionota</taxon>
        <taxon>Oligoflexia</taxon>
        <taxon>Silvanigrellales</taxon>
        <taxon>Silvanigrellaceae</taxon>
        <taxon>Fluviispira</taxon>
    </lineage>
</organism>
<sequence length="245" mass="28505">MKYKKTLIFIFFGISIFIGIKYIKNNNQISIPQEYSPIKNQQDIIVIENKSISNEIEQSKNDERDTLFEDEDKYEYKTTEKLKYNEFTFKKFLEKSASEKVPGNKNCYFASKVLAIDKKNLKNPNYEILWEDRYLYYISSKNTGIKASPTNFNTNYSLVTFDKSNSRIGIVNGFIILRTKKEISSMNHFSNKYNVNIVSSYPSDNVYVVRTKRKTNIIQTISKIKGSSSIKSANLEIINTFSLPQ</sequence>
<dbReference type="EMBL" id="WFLN01000011">
    <property type="protein sequence ID" value="KAB8027769.1"/>
    <property type="molecule type" value="Genomic_DNA"/>
</dbReference>
<feature type="transmembrane region" description="Helical" evidence="1">
    <location>
        <begin position="7"/>
        <end position="23"/>
    </location>
</feature>
<evidence type="ECO:0000313" key="3">
    <source>
        <dbReference type="Proteomes" id="UP000442694"/>
    </source>
</evidence>
<keyword evidence="1" id="KW-0472">Membrane</keyword>
<keyword evidence="1" id="KW-0812">Transmembrane</keyword>
<gene>
    <name evidence="2" type="ORF">GCL57_14275</name>
</gene>